<gene>
    <name evidence="5" type="ORF">DC28_03710</name>
</gene>
<keyword evidence="3" id="KW-0804">Transcription</keyword>
<evidence type="ECO:0000259" key="4">
    <source>
        <dbReference type="PROSITE" id="PS01124"/>
    </source>
</evidence>
<dbReference type="EMBL" id="JNUP01000029">
    <property type="protein sequence ID" value="KGE73390.1"/>
    <property type="molecule type" value="Genomic_DNA"/>
</dbReference>
<dbReference type="InterPro" id="IPR046532">
    <property type="entry name" value="DUF6597"/>
</dbReference>
<evidence type="ECO:0000256" key="2">
    <source>
        <dbReference type="ARBA" id="ARBA00023125"/>
    </source>
</evidence>
<dbReference type="Gene3D" id="1.10.10.60">
    <property type="entry name" value="Homeodomain-like"/>
    <property type="match status" value="1"/>
</dbReference>
<dbReference type="GO" id="GO:0043565">
    <property type="term" value="F:sequence-specific DNA binding"/>
    <property type="evidence" value="ECO:0007669"/>
    <property type="project" value="InterPro"/>
</dbReference>
<dbReference type="PROSITE" id="PS01124">
    <property type="entry name" value="HTH_ARAC_FAMILY_2"/>
    <property type="match status" value="1"/>
</dbReference>
<dbReference type="PANTHER" id="PTHR46796:SF13">
    <property type="entry name" value="HTH-TYPE TRANSCRIPTIONAL ACTIVATOR RHAS"/>
    <property type="match status" value="1"/>
</dbReference>
<dbReference type="Pfam" id="PF20240">
    <property type="entry name" value="DUF6597"/>
    <property type="match status" value="1"/>
</dbReference>
<name>A0A098QZV1_9SPIO</name>
<accession>A0A098QZV1</accession>
<dbReference type="InterPro" id="IPR050204">
    <property type="entry name" value="AraC_XylS_family_regulators"/>
</dbReference>
<proteinExistence type="predicted"/>
<reference evidence="5 6" key="1">
    <citation type="submission" date="2014-05" db="EMBL/GenBank/DDBJ databases">
        <title>De novo Genome Sequence of Spirocheata sp.</title>
        <authorList>
            <person name="Shivani Y."/>
            <person name="Subhash Y."/>
            <person name="Tushar L."/>
            <person name="Sasikala C."/>
            <person name="Ramana C.V."/>
        </authorList>
    </citation>
    <scope>NUCLEOTIDE SEQUENCE [LARGE SCALE GENOMIC DNA]</scope>
    <source>
        <strain evidence="5 6">JC230</strain>
    </source>
</reference>
<dbReference type="eggNOG" id="COG2207">
    <property type="taxonomic scope" value="Bacteria"/>
</dbReference>
<evidence type="ECO:0000256" key="3">
    <source>
        <dbReference type="ARBA" id="ARBA00023163"/>
    </source>
</evidence>
<protein>
    <recommendedName>
        <fullName evidence="4">HTH araC/xylS-type domain-containing protein</fullName>
    </recommendedName>
</protein>
<dbReference type="Proteomes" id="UP000029692">
    <property type="component" value="Unassembled WGS sequence"/>
</dbReference>
<dbReference type="AlphaFoldDB" id="A0A098QZV1"/>
<dbReference type="InterPro" id="IPR018060">
    <property type="entry name" value="HTH_AraC"/>
</dbReference>
<keyword evidence="6" id="KW-1185">Reference proteome</keyword>
<dbReference type="GO" id="GO:0003700">
    <property type="term" value="F:DNA-binding transcription factor activity"/>
    <property type="evidence" value="ECO:0007669"/>
    <property type="project" value="InterPro"/>
</dbReference>
<keyword evidence="1" id="KW-0805">Transcription regulation</keyword>
<evidence type="ECO:0000256" key="1">
    <source>
        <dbReference type="ARBA" id="ARBA00023015"/>
    </source>
</evidence>
<sequence length="286" mass="31659">MDFKPRQYMYGDFLENGLVYREYAPAPGLADLVACYWELFAPGTIPPTWHRVVPDGCVDLLVDLQEERLIVTGPMVRSMGFYLHGGVRTLGIRIMPRAVRLVFPEPHVFQGTTGAVEDVLESSDVLRTALRDRGGSGGVIELFSGWSGVQERPGKEDRGSGITLKTELDALMTEILLKGVPRVDDRAGRIIGHILGNPTALRVSDVADYHGISEKQVGRYVRSATGMGTKSFLQVVRFQGLLAELDRQKRRGQSAPGVETALELGYYDQSHMVNDLRRFLSPPYPG</sequence>
<evidence type="ECO:0000313" key="5">
    <source>
        <dbReference type="EMBL" id="KGE73390.1"/>
    </source>
</evidence>
<evidence type="ECO:0000313" key="6">
    <source>
        <dbReference type="Proteomes" id="UP000029692"/>
    </source>
</evidence>
<organism evidence="5 6">
    <name type="scientific">Spirochaeta lutea</name>
    <dbReference type="NCBI Taxonomy" id="1480694"/>
    <lineage>
        <taxon>Bacteria</taxon>
        <taxon>Pseudomonadati</taxon>
        <taxon>Spirochaetota</taxon>
        <taxon>Spirochaetia</taxon>
        <taxon>Spirochaetales</taxon>
        <taxon>Spirochaetaceae</taxon>
        <taxon>Spirochaeta</taxon>
    </lineage>
</organism>
<dbReference type="PANTHER" id="PTHR46796">
    <property type="entry name" value="HTH-TYPE TRANSCRIPTIONAL ACTIVATOR RHAS-RELATED"/>
    <property type="match status" value="1"/>
</dbReference>
<keyword evidence="2" id="KW-0238">DNA-binding</keyword>
<comment type="caution">
    <text evidence="5">The sequence shown here is derived from an EMBL/GenBank/DDBJ whole genome shotgun (WGS) entry which is preliminary data.</text>
</comment>
<dbReference type="STRING" id="1480694.DC28_03710"/>
<feature type="domain" description="HTH araC/xylS-type" evidence="4">
    <location>
        <begin position="185"/>
        <end position="281"/>
    </location>
</feature>